<evidence type="ECO:0000259" key="4">
    <source>
        <dbReference type="PROSITE" id="PS50949"/>
    </source>
</evidence>
<protein>
    <submittedName>
        <fullName evidence="5">GntR family transcriptional regulator</fullName>
    </submittedName>
</protein>
<evidence type="ECO:0000313" key="6">
    <source>
        <dbReference type="Proteomes" id="UP001595791"/>
    </source>
</evidence>
<proteinExistence type="predicted"/>
<dbReference type="Pfam" id="PF00392">
    <property type="entry name" value="GntR"/>
    <property type="match status" value="1"/>
</dbReference>
<dbReference type="InterPro" id="IPR008920">
    <property type="entry name" value="TF_FadR/GntR_C"/>
</dbReference>
<dbReference type="PANTHER" id="PTHR43537">
    <property type="entry name" value="TRANSCRIPTIONAL REGULATOR, GNTR FAMILY"/>
    <property type="match status" value="1"/>
</dbReference>
<evidence type="ECO:0000256" key="1">
    <source>
        <dbReference type="ARBA" id="ARBA00023015"/>
    </source>
</evidence>
<dbReference type="RefSeq" id="WP_378159970.1">
    <property type="nucleotide sequence ID" value="NZ_JBHSBU010000001.1"/>
</dbReference>
<evidence type="ECO:0000256" key="3">
    <source>
        <dbReference type="ARBA" id="ARBA00023163"/>
    </source>
</evidence>
<organism evidence="5 6">
    <name type="scientific">Chitinimonas lacunae</name>
    <dbReference type="NCBI Taxonomy" id="1963018"/>
    <lineage>
        <taxon>Bacteria</taxon>
        <taxon>Pseudomonadati</taxon>
        <taxon>Pseudomonadota</taxon>
        <taxon>Betaproteobacteria</taxon>
        <taxon>Neisseriales</taxon>
        <taxon>Chitinibacteraceae</taxon>
        <taxon>Chitinimonas</taxon>
    </lineage>
</organism>
<feature type="domain" description="HTH gntR-type" evidence="4">
    <location>
        <begin position="2"/>
        <end position="69"/>
    </location>
</feature>
<dbReference type="InterPro" id="IPR000524">
    <property type="entry name" value="Tscrpt_reg_HTH_GntR"/>
</dbReference>
<evidence type="ECO:0000256" key="2">
    <source>
        <dbReference type="ARBA" id="ARBA00023125"/>
    </source>
</evidence>
<dbReference type="InterPro" id="IPR011711">
    <property type="entry name" value="GntR_C"/>
</dbReference>
<dbReference type="Gene3D" id="1.20.120.530">
    <property type="entry name" value="GntR ligand-binding domain-like"/>
    <property type="match status" value="1"/>
</dbReference>
<gene>
    <name evidence="5" type="ORF">ACFOW7_00740</name>
</gene>
<dbReference type="InterPro" id="IPR036388">
    <property type="entry name" value="WH-like_DNA-bd_sf"/>
</dbReference>
<dbReference type="InterPro" id="IPR036390">
    <property type="entry name" value="WH_DNA-bd_sf"/>
</dbReference>
<dbReference type="PANTHER" id="PTHR43537:SF49">
    <property type="entry name" value="TRANSCRIPTIONAL REGULATORY PROTEIN"/>
    <property type="match status" value="1"/>
</dbReference>
<keyword evidence="2" id="KW-0238">DNA-binding</keyword>
<dbReference type="SUPFAM" id="SSF48008">
    <property type="entry name" value="GntR ligand-binding domain-like"/>
    <property type="match status" value="1"/>
</dbReference>
<name>A0ABV8MLF0_9NEIS</name>
<comment type="caution">
    <text evidence="5">The sequence shown here is derived from an EMBL/GenBank/DDBJ whole genome shotgun (WGS) entry which is preliminary data.</text>
</comment>
<reference evidence="6" key="1">
    <citation type="journal article" date="2019" name="Int. J. Syst. Evol. Microbiol.">
        <title>The Global Catalogue of Microorganisms (GCM) 10K type strain sequencing project: providing services to taxonomists for standard genome sequencing and annotation.</title>
        <authorList>
            <consortium name="The Broad Institute Genomics Platform"/>
            <consortium name="The Broad Institute Genome Sequencing Center for Infectious Disease"/>
            <person name="Wu L."/>
            <person name="Ma J."/>
        </authorList>
    </citation>
    <scope>NUCLEOTIDE SEQUENCE [LARGE SCALE GENOMIC DNA]</scope>
    <source>
        <strain evidence="6">LMG 29894</strain>
    </source>
</reference>
<dbReference type="PROSITE" id="PS50949">
    <property type="entry name" value="HTH_GNTR"/>
    <property type="match status" value="1"/>
</dbReference>
<dbReference type="EMBL" id="JBHSBU010000001">
    <property type="protein sequence ID" value="MFC4157871.1"/>
    <property type="molecule type" value="Genomic_DNA"/>
</dbReference>
<sequence>MTTLVDKIVNAIRDDIFAGVLAPAQQLKQVELANHYGVSPIPLREALQRLQVEGLVVYYPYRGAVVASANKSEATDIATIRAALETLAYRLTVPDLTQDQLDRLKKLAQELESAEASQPVFFMQRILTFFEVLLAQANRPLLLDSIKTNLKRATLYYAAIIKHPRRSEIIVPSRLDVVAAMERRDIELVIKLANARIDGFMNFFERNIDVE</sequence>
<dbReference type="SUPFAM" id="SSF46785">
    <property type="entry name" value="Winged helix' DNA-binding domain"/>
    <property type="match status" value="1"/>
</dbReference>
<keyword evidence="6" id="KW-1185">Reference proteome</keyword>
<dbReference type="Gene3D" id="1.10.10.10">
    <property type="entry name" value="Winged helix-like DNA-binding domain superfamily/Winged helix DNA-binding domain"/>
    <property type="match status" value="1"/>
</dbReference>
<keyword evidence="1" id="KW-0805">Transcription regulation</keyword>
<dbReference type="SMART" id="SM00895">
    <property type="entry name" value="FCD"/>
    <property type="match status" value="1"/>
</dbReference>
<dbReference type="SMART" id="SM00345">
    <property type="entry name" value="HTH_GNTR"/>
    <property type="match status" value="1"/>
</dbReference>
<accession>A0ABV8MLF0</accession>
<dbReference type="CDD" id="cd07377">
    <property type="entry name" value="WHTH_GntR"/>
    <property type="match status" value="1"/>
</dbReference>
<dbReference type="Proteomes" id="UP001595791">
    <property type="component" value="Unassembled WGS sequence"/>
</dbReference>
<evidence type="ECO:0000313" key="5">
    <source>
        <dbReference type="EMBL" id="MFC4157871.1"/>
    </source>
</evidence>
<keyword evidence="3" id="KW-0804">Transcription</keyword>
<dbReference type="Pfam" id="PF07729">
    <property type="entry name" value="FCD"/>
    <property type="match status" value="1"/>
</dbReference>